<reference evidence="10 11" key="1">
    <citation type="journal article" date="2010" name="J. Bacteriol.">
        <title>Genome sequences of Pelagibaca bermudensis HTCC2601T and Maritimibacter alkaliphilus HTCC2654T, the type strains of two marine Roseobacter genera.</title>
        <authorList>
            <person name="Thrash J.C."/>
            <person name="Cho J.C."/>
            <person name="Ferriera S."/>
            <person name="Johnson J."/>
            <person name="Vergin K.L."/>
            <person name="Giovannoni S.J."/>
        </authorList>
    </citation>
    <scope>NUCLEOTIDE SEQUENCE [LARGE SCALE GENOMIC DNA]</scope>
    <source>
        <strain evidence="11">DSM 26914 / JCM 13377 / KCTC 12554 / HTCC2601</strain>
    </source>
</reference>
<dbReference type="InterPro" id="IPR036188">
    <property type="entry name" value="FAD/NAD-bd_sf"/>
</dbReference>
<dbReference type="GO" id="GO:0046416">
    <property type="term" value="P:D-amino acid metabolic process"/>
    <property type="evidence" value="ECO:0007669"/>
    <property type="project" value="InterPro"/>
</dbReference>
<dbReference type="eggNOG" id="COG0665">
    <property type="taxonomic scope" value="Bacteria"/>
</dbReference>
<evidence type="ECO:0000259" key="9">
    <source>
        <dbReference type="Pfam" id="PF01266"/>
    </source>
</evidence>
<accession>Q0FHB3</accession>
<evidence type="ECO:0000256" key="6">
    <source>
        <dbReference type="ARBA" id="ARBA00039101"/>
    </source>
</evidence>
<dbReference type="Proteomes" id="UP000006230">
    <property type="component" value="Unassembled WGS sequence"/>
</dbReference>
<keyword evidence="5" id="KW-0560">Oxidoreductase</keyword>
<dbReference type="HOGENOM" id="CLU_007884_1_0_5"/>
<dbReference type="Pfam" id="PF01266">
    <property type="entry name" value="DAO"/>
    <property type="match status" value="1"/>
</dbReference>
<gene>
    <name evidence="10" type="ORF">R2601_23555</name>
</gene>
<name>Q0FHB3_SALBH</name>
<dbReference type="Gene3D" id="3.30.9.10">
    <property type="entry name" value="D-Amino Acid Oxidase, subunit A, domain 2"/>
    <property type="match status" value="2"/>
</dbReference>
<keyword evidence="4" id="KW-0274">FAD</keyword>
<dbReference type="GO" id="GO:0003884">
    <property type="term" value="F:D-amino-acid oxidase activity"/>
    <property type="evidence" value="ECO:0007669"/>
    <property type="project" value="UniProtKB-EC"/>
</dbReference>
<comment type="catalytic activity">
    <reaction evidence="8">
        <text>a D-alpha-amino acid + O2 + H2O = a 2-oxocarboxylate + H2O2 + NH4(+)</text>
        <dbReference type="Rhea" id="RHEA:21816"/>
        <dbReference type="ChEBI" id="CHEBI:15377"/>
        <dbReference type="ChEBI" id="CHEBI:15379"/>
        <dbReference type="ChEBI" id="CHEBI:16240"/>
        <dbReference type="ChEBI" id="CHEBI:28938"/>
        <dbReference type="ChEBI" id="CHEBI:35179"/>
        <dbReference type="ChEBI" id="CHEBI:59871"/>
        <dbReference type="EC" id="1.4.3.3"/>
    </reaction>
    <physiologicalReaction direction="left-to-right" evidence="8">
        <dbReference type="Rhea" id="RHEA:21817"/>
    </physiologicalReaction>
</comment>
<dbReference type="InterPro" id="IPR023209">
    <property type="entry name" value="DAO"/>
</dbReference>
<evidence type="ECO:0000313" key="11">
    <source>
        <dbReference type="Proteomes" id="UP000006230"/>
    </source>
</evidence>
<dbReference type="Gene3D" id="3.50.50.60">
    <property type="entry name" value="FAD/NAD(P)-binding domain"/>
    <property type="match status" value="2"/>
</dbReference>
<keyword evidence="3" id="KW-0285">Flavoprotein</keyword>
<evidence type="ECO:0000256" key="1">
    <source>
        <dbReference type="ARBA" id="ARBA00001974"/>
    </source>
</evidence>
<dbReference type="SUPFAM" id="SSF51971">
    <property type="entry name" value="Nucleotide-binding domain"/>
    <property type="match status" value="1"/>
</dbReference>
<proteinExistence type="inferred from homology"/>
<organism evidence="10 11">
    <name type="scientific">Salipiger bermudensis (strain DSM 26914 / JCM 13377 / KCTC 12554 / HTCC2601)</name>
    <name type="common">Pelagibaca bermudensis</name>
    <dbReference type="NCBI Taxonomy" id="314265"/>
    <lineage>
        <taxon>Bacteria</taxon>
        <taxon>Pseudomonadati</taxon>
        <taxon>Pseudomonadota</taxon>
        <taxon>Alphaproteobacteria</taxon>
        <taxon>Rhodobacterales</taxon>
        <taxon>Roseobacteraceae</taxon>
        <taxon>Salipiger</taxon>
    </lineage>
</organism>
<feature type="domain" description="FAD dependent oxidoreductase" evidence="9">
    <location>
        <begin position="3"/>
        <end position="301"/>
    </location>
</feature>
<dbReference type="SUPFAM" id="SSF54373">
    <property type="entry name" value="FAD-linked reductases, C-terminal domain"/>
    <property type="match status" value="1"/>
</dbReference>
<dbReference type="InterPro" id="IPR006076">
    <property type="entry name" value="FAD-dep_OxRdtase"/>
</dbReference>
<evidence type="ECO:0000256" key="3">
    <source>
        <dbReference type="ARBA" id="ARBA00022630"/>
    </source>
</evidence>
<evidence type="ECO:0000256" key="7">
    <source>
        <dbReference type="ARBA" id="ARBA00039751"/>
    </source>
</evidence>
<comment type="similarity">
    <text evidence="2">Belongs to the DAMOX/DASOX family.</text>
</comment>
<dbReference type="OrthoDB" id="9790035at2"/>
<keyword evidence="11" id="KW-1185">Reference proteome</keyword>
<dbReference type="AlphaFoldDB" id="Q0FHB3"/>
<evidence type="ECO:0000256" key="8">
    <source>
        <dbReference type="ARBA" id="ARBA00049547"/>
    </source>
</evidence>
<comment type="cofactor">
    <cofactor evidence="1">
        <name>FAD</name>
        <dbReference type="ChEBI" id="CHEBI:57692"/>
    </cofactor>
</comment>
<protein>
    <recommendedName>
        <fullName evidence="7">D-amino-acid oxidase</fullName>
        <ecNumber evidence="6">1.4.3.3</ecNumber>
    </recommendedName>
</protein>
<dbReference type="RefSeq" id="WP_007799990.1">
    <property type="nucleotide sequence ID" value="NZ_DS022276.1"/>
</dbReference>
<evidence type="ECO:0000256" key="4">
    <source>
        <dbReference type="ARBA" id="ARBA00022827"/>
    </source>
</evidence>
<dbReference type="EMBL" id="AATQ01000077">
    <property type="protein sequence ID" value="EAU43596.1"/>
    <property type="molecule type" value="Genomic_DNA"/>
</dbReference>
<evidence type="ECO:0000256" key="5">
    <source>
        <dbReference type="ARBA" id="ARBA00023002"/>
    </source>
</evidence>
<evidence type="ECO:0000256" key="2">
    <source>
        <dbReference type="ARBA" id="ARBA00006730"/>
    </source>
</evidence>
<dbReference type="GO" id="GO:0071949">
    <property type="term" value="F:FAD binding"/>
    <property type="evidence" value="ECO:0007669"/>
    <property type="project" value="InterPro"/>
</dbReference>
<dbReference type="PANTHER" id="PTHR11530:SF11">
    <property type="entry name" value="D-ASPARTATE OXIDASE"/>
    <property type="match status" value="1"/>
</dbReference>
<dbReference type="EC" id="1.4.3.3" evidence="6"/>
<comment type="caution">
    <text evidence="10">The sequence shown here is derived from an EMBL/GenBank/DDBJ whole genome shotgun (WGS) entry which is preliminary data.</text>
</comment>
<dbReference type="PANTHER" id="PTHR11530">
    <property type="entry name" value="D-AMINO ACID OXIDASE"/>
    <property type="match status" value="1"/>
</dbReference>
<sequence>MISVLGTGVAGLCAATALTERGLPVEVIAPEDAPAPASLLAGGMLAPFCEGESAPAVVVSKGQAALGWWAARMPGVVRRGTLVVAPPRDAAELDRFARATQGHRAVSPADLEPELAGRFARGLHFPEEAHMDPRAALAHLRERLVAQGVAFREGGPRGGIVDCRGLAAASHLPDLRAVRGEMLELCAPDVQLTRPVRLLHPRFPCYVVPRGGGRYMIGATMVESARPGPVTARAVMELLSAAYTLHPGFAEAEVIATGAGLRPAFPDNIPALRHAPDRTHLNGLYRHGFLMAPVLAEELAEALPSPSSKDLTHAH</sequence>
<evidence type="ECO:0000313" key="10">
    <source>
        <dbReference type="EMBL" id="EAU43596.1"/>
    </source>
</evidence>
<dbReference type="STRING" id="314265.R2601_23555"/>